<feature type="region of interest" description="Disordered" evidence="5">
    <location>
        <begin position="504"/>
        <end position="527"/>
    </location>
</feature>
<dbReference type="SUPFAM" id="SSF56574">
    <property type="entry name" value="Serpins"/>
    <property type="match status" value="1"/>
</dbReference>
<evidence type="ECO:0000256" key="5">
    <source>
        <dbReference type="SAM" id="MobiDB-lite"/>
    </source>
</evidence>
<feature type="region of interest" description="Disordered" evidence="5">
    <location>
        <begin position="169"/>
        <end position="312"/>
    </location>
</feature>
<dbReference type="GO" id="GO:0004867">
    <property type="term" value="F:serine-type endopeptidase inhibitor activity"/>
    <property type="evidence" value="ECO:0007669"/>
    <property type="project" value="UniProtKB-KW"/>
</dbReference>
<dbReference type="GO" id="GO:0005615">
    <property type="term" value="C:extracellular space"/>
    <property type="evidence" value="ECO:0007669"/>
    <property type="project" value="InterPro"/>
</dbReference>
<keyword evidence="3" id="KW-0722">Serine protease inhibitor</keyword>
<dbReference type="EnsemblMetazoa" id="ADIR008642-RA">
    <property type="protein sequence ID" value="ADIR008642-PA"/>
    <property type="gene ID" value="ADIR008642"/>
</dbReference>
<proteinExistence type="inferred from homology"/>
<dbReference type="PANTHER" id="PTHR11461:SF211">
    <property type="entry name" value="GH10112P-RELATED"/>
    <property type="match status" value="1"/>
</dbReference>
<feature type="region of interest" description="Disordered" evidence="5">
    <location>
        <begin position="350"/>
        <end position="401"/>
    </location>
</feature>
<organism evidence="8 9">
    <name type="scientific">Anopheles dirus</name>
    <dbReference type="NCBI Taxonomy" id="7168"/>
    <lineage>
        <taxon>Eukaryota</taxon>
        <taxon>Metazoa</taxon>
        <taxon>Ecdysozoa</taxon>
        <taxon>Arthropoda</taxon>
        <taxon>Hexapoda</taxon>
        <taxon>Insecta</taxon>
        <taxon>Pterygota</taxon>
        <taxon>Neoptera</taxon>
        <taxon>Endopterygota</taxon>
        <taxon>Diptera</taxon>
        <taxon>Nematocera</taxon>
        <taxon>Culicoidea</taxon>
        <taxon>Culicidae</taxon>
        <taxon>Anophelinae</taxon>
        <taxon>Anopheles</taxon>
    </lineage>
</organism>
<dbReference type="Gene3D" id="2.30.39.10">
    <property type="entry name" value="Alpha-1-antitrypsin, domain 1"/>
    <property type="match status" value="1"/>
</dbReference>
<feature type="compositionally biased region" description="Polar residues" evidence="5">
    <location>
        <begin position="246"/>
        <end position="258"/>
    </location>
</feature>
<evidence type="ECO:0000313" key="9">
    <source>
        <dbReference type="Proteomes" id="UP000075884"/>
    </source>
</evidence>
<feature type="chain" id="PRO_5008130187" description="Serpin domain-containing protein" evidence="6">
    <location>
        <begin position="24"/>
        <end position="1394"/>
    </location>
</feature>
<reference evidence="9" key="1">
    <citation type="submission" date="2013-03" db="EMBL/GenBank/DDBJ databases">
        <title>The Genome Sequence of Anopheles dirus WRAIR2.</title>
        <authorList>
            <consortium name="The Broad Institute Genomics Platform"/>
            <person name="Neafsey D.E."/>
            <person name="Walton C."/>
            <person name="Walker B."/>
            <person name="Young S.K."/>
            <person name="Zeng Q."/>
            <person name="Gargeya S."/>
            <person name="Fitzgerald M."/>
            <person name="Haas B."/>
            <person name="Abouelleil A."/>
            <person name="Allen A.W."/>
            <person name="Alvarado L."/>
            <person name="Arachchi H.M."/>
            <person name="Berlin A.M."/>
            <person name="Chapman S.B."/>
            <person name="Gainer-Dewar J."/>
            <person name="Goldberg J."/>
            <person name="Griggs A."/>
            <person name="Gujja S."/>
            <person name="Hansen M."/>
            <person name="Howarth C."/>
            <person name="Imamovic A."/>
            <person name="Ireland A."/>
            <person name="Larimer J."/>
            <person name="McCowan C."/>
            <person name="Murphy C."/>
            <person name="Pearson M."/>
            <person name="Poon T.W."/>
            <person name="Priest M."/>
            <person name="Roberts A."/>
            <person name="Saif S."/>
            <person name="Shea T."/>
            <person name="Sisk P."/>
            <person name="Sykes S."/>
            <person name="Wortman J."/>
            <person name="Nusbaum C."/>
            <person name="Birren B."/>
        </authorList>
    </citation>
    <scope>NUCLEOTIDE SEQUENCE [LARGE SCALE GENOMIC DNA]</scope>
    <source>
        <strain evidence="9">WRAIR2</strain>
    </source>
</reference>
<feature type="region of interest" description="Disordered" evidence="5">
    <location>
        <begin position="683"/>
        <end position="706"/>
    </location>
</feature>
<feature type="region of interest" description="Disordered" evidence="5">
    <location>
        <begin position="414"/>
        <end position="487"/>
    </location>
</feature>
<dbReference type="InterPro" id="IPR042185">
    <property type="entry name" value="Serpin_sf_2"/>
</dbReference>
<feature type="region of interest" description="Disordered" evidence="5">
    <location>
        <begin position="744"/>
        <end position="797"/>
    </location>
</feature>
<reference evidence="8" key="2">
    <citation type="submission" date="2020-05" db="UniProtKB">
        <authorList>
            <consortium name="EnsemblMetazoa"/>
        </authorList>
    </citation>
    <scope>IDENTIFICATION</scope>
    <source>
        <strain evidence="8">WRAIR2</strain>
    </source>
</reference>
<feature type="compositionally biased region" description="Low complexity" evidence="5">
    <location>
        <begin position="509"/>
        <end position="523"/>
    </location>
</feature>
<evidence type="ECO:0000256" key="2">
    <source>
        <dbReference type="ARBA" id="ARBA00022690"/>
    </source>
</evidence>
<dbReference type="STRING" id="7168.A0A182NLW1"/>
<dbReference type="InterPro" id="IPR023796">
    <property type="entry name" value="Serpin_dom"/>
</dbReference>
<dbReference type="VEuPathDB" id="VectorBase:ADIR008642"/>
<feature type="domain" description="Serpin" evidence="7">
    <location>
        <begin position="974"/>
        <end position="1391"/>
    </location>
</feature>
<keyword evidence="6" id="KW-0732">Signal</keyword>
<protein>
    <recommendedName>
        <fullName evidence="7">Serpin domain-containing protein</fullName>
    </recommendedName>
</protein>
<comment type="similarity">
    <text evidence="1 4">Belongs to the serpin family.</text>
</comment>
<feature type="compositionally biased region" description="Low complexity" evidence="5">
    <location>
        <begin position="274"/>
        <end position="291"/>
    </location>
</feature>
<keyword evidence="2" id="KW-0646">Protease inhibitor</keyword>
<dbReference type="Proteomes" id="UP000075884">
    <property type="component" value="Unassembled WGS sequence"/>
</dbReference>
<sequence length="1394" mass="151315">MGNLRFFVFTLLVPLLVGTLAHGGRLGSVPCKNCKHKVGPNSQRLIASPINLLNPDRYEFFTLDDKGKVVKRIMTFKEIQSIVAGSDITELKLFANKNNNDRIVSSVVSNVRNVLNNELNLMNGHEHVGAAELPISDVIGSQAQEPFVTSAMHDVLHKFSEGLAAVTSERITSRPTERTTLYLEQTSTTTPTPSPSTERLTTRFSQRTTQKPTTGTTQQTEERTTAPTTIRPTVSSTKPPPVRSTYRPTETSPKQRPTTVRPAESATTEQTIVRSTPRSTTTQTTEQPMTTVRPTRKSTTMGTTERATSTVPPLKLSTERRPLTTTDLPLIKLAETSATVTRTTAAPLLKASQPSSAATVSAPTEPPMFKEAGPSTTAARSTEAPVVKVSQVTPTTTTTTTTTEMPVITTTVRPLESSTVRVSSTVKPSEQPVEHSTQRSEEVSDTGDVVQHATKQSTEQMWNDSVSETTASSEETSSEESTEVSTTKLVEIVPQSTAIPITVEETEKSTVSTTSSTVSVSSTQIRPLQDSLSEDLELVTDLKANDDANDDSSEELTTTASGFSTLYADPAIQAGTTHQQTQISAESTEITTEVTSIDSSATELSVEADSSTFEDSTGTSDEQSDETQSTTVNLYSQELTTSADGGTDLFQTAAEQSSGQDTSTIPSDAQHAIHKIIESLQSISDNSGSDESEEADSPESPYTVDIPGMNYDTDAQSSINAIIQSLGQVTLGGGDSSIFTVTTDTTTTSDEEQQRTTDTTPELSTKTHPSTQTIAAKRTTTAPTAPALSTADTTTSLPVMETTSVEAPSEPLSNFNYNTNIMDTIEKFLSTFSGLPKDNTHSANLTEFNILGEYPSELNMTDYVDRTATVASVIKFPLSSTEAVDRSPMDVITTSEAESAEDTTTAVASSDVDSEPILSDTVASFMKLGEMLTMGATIVSTETPVAAPLELKTAIDEEETELLRFLSICSNLGTNVYDHLTVDRAMRGRSLVYSPFATVTTLSMLFLGTRGTTAESINGVIGLDEMTSFNPHLFFKSVAQDLQPKYRRAHDRNEPGHGMEWESTFQRTLLSDESRGGLQRFFKARIQEIYSTVAETVDFRQKDMLLKHMNGDFAREYVDTLKQLRSPLVSISRNRYRHECNDATGYGMMDFKPTGTPLSDGGATAVPSVTFRSGFSTGFSKTLDATILALPGATSNVSVFFLKPSDAAAITDLEAQLHNQSIANVLKLFPDETVRTAYAEVQLPYFTQTTMYNMTQSIRQLGLQNLFDPTTANFNGLQDSSTSNLFLSEIIQTDSFALCGGDDVVGRSLPLRSYSTNLAKYGQQRLARQSRSPALIHPIHRNRRKLLYRNRSASDPAQVAGSTLAFDTPFLYLVRHNPTGMVLYTGRFVGNRNE</sequence>
<feature type="signal peptide" evidence="6">
    <location>
        <begin position="1"/>
        <end position="23"/>
    </location>
</feature>
<dbReference type="InterPro" id="IPR042178">
    <property type="entry name" value="Serpin_sf_1"/>
</dbReference>
<feature type="compositionally biased region" description="Low complexity" evidence="5">
    <location>
        <begin position="773"/>
        <end position="795"/>
    </location>
</feature>
<feature type="compositionally biased region" description="Polar residues" evidence="5">
    <location>
        <begin position="352"/>
        <end position="362"/>
    </location>
</feature>
<feature type="compositionally biased region" description="Polar residues" evidence="5">
    <location>
        <begin position="608"/>
        <end position="630"/>
    </location>
</feature>
<evidence type="ECO:0000256" key="1">
    <source>
        <dbReference type="ARBA" id="ARBA00009500"/>
    </source>
</evidence>
<evidence type="ECO:0000256" key="6">
    <source>
        <dbReference type="SAM" id="SignalP"/>
    </source>
</evidence>
<feature type="compositionally biased region" description="Polar residues" evidence="5">
    <location>
        <begin position="297"/>
        <end position="311"/>
    </location>
</feature>
<evidence type="ECO:0000256" key="3">
    <source>
        <dbReference type="ARBA" id="ARBA00022900"/>
    </source>
</evidence>
<evidence type="ECO:0000259" key="7">
    <source>
        <dbReference type="SMART" id="SM00093"/>
    </source>
</evidence>
<feature type="compositionally biased region" description="Basic and acidic residues" evidence="5">
    <location>
        <begin position="432"/>
        <end position="442"/>
    </location>
</feature>
<dbReference type="PANTHER" id="PTHR11461">
    <property type="entry name" value="SERINE PROTEASE INHIBITOR, SERPIN"/>
    <property type="match status" value="1"/>
</dbReference>
<feature type="compositionally biased region" description="Polar residues" evidence="5">
    <location>
        <begin position="416"/>
        <end position="428"/>
    </location>
</feature>
<dbReference type="SMART" id="SM00093">
    <property type="entry name" value="SERPIN"/>
    <property type="match status" value="1"/>
</dbReference>
<feature type="compositionally biased region" description="Polar residues" evidence="5">
    <location>
        <begin position="761"/>
        <end position="772"/>
    </location>
</feature>
<dbReference type="Gene3D" id="3.30.497.10">
    <property type="entry name" value="Antithrombin, subunit I, domain 2"/>
    <property type="match status" value="1"/>
</dbReference>
<dbReference type="InterPro" id="IPR036186">
    <property type="entry name" value="Serpin_sf"/>
</dbReference>
<name>A0A182NLW1_9DIPT</name>
<feature type="compositionally biased region" description="Acidic residues" evidence="5">
    <location>
        <begin position="688"/>
        <end position="697"/>
    </location>
</feature>
<feature type="compositionally biased region" description="Low complexity" evidence="5">
    <location>
        <begin position="385"/>
        <end position="401"/>
    </location>
</feature>
<feature type="region of interest" description="Disordered" evidence="5">
    <location>
        <begin position="577"/>
        <end position="630"/>
    </location>
</feature>
<accession>A0A182NLW1</accession>
<feature type="compositionally biased region" description="Low complexity" evidence="5">
    <location>
        <begin position="465"/>
        <end position="475"/>
    </location>
</feature>
<evidence type="ECO:0000313" key="8">
    <source>
        <dbReference type="EnsemblMetazoa" id="ADIR008642-PA"/>
    </source>
</evidence>
<dbReference type="InterPro" id="IPR000215">
    <property type="entry name" value="Serpin_fam"/>
</dbReference>
<feature type="compositionally biased region" description="Low complexity" evidence="5">
    <location>
        <begin position="581"/>
        <end position="600"/>
    </location>
</feature>
<feature type="compositionally biased region" description="Low complexity" evidence="5">
    <location>
        <begin position="178"/>
        <end position="233"/>
    </location>
</feature>
<dbReference type="Pfam" id="PF00079">
    <property type="entry name" value="Serpin"/>
    <property type="match status" value="1"/>
</dbReference>
<keyword evidence="9" id="KW-1185">Reference proteome</keyword>
<feature type="compositionally biased region" description="Polar residues" evidence="5">
    <location>
        <begin position="453"/>
        <end position="464"/>
    </location>
</feature>
<evidence type="ECO:0000256" key="4">
    <source>
        <dbReference type="RuleBase" id="RU000411"/>
    </source>
</evidence>